<dbReference type="OrthoDB" id="1353650at2"/>
<accession>A0A3E0EH30</accession>
<keyword evidence="2" id="KW-1185">Reference proteome</keyword>
<organism evidence="1 2">
    <name type="scientific">Flavobacterium aquicola</name>
    <dbReference type="NCBI Taxonomy" id="1682742"/>
    <lineage>
        <taxon>Bacteria</taxon>
        <taxon>Pseudomonadati</taxon>
        <taxon>Bacteroidota</taxon>
        <taxon>Flavobacteriia</taxon>
        <taxon>Flavobacteriales</taxon>
        <taxon>Flavobacteriaceae</taxon>
        <taxon>Flavobacterium</taxon>
    </lineage>
</organism>
<gene>
    <name evidence="1" type="ORF">C8P67_110153</name>
</gene>
<evidence type="ECO:0000313" key="1">
    <source>
        <dbReference type="EMBL" id="REG96326.1"/>
    </source>
</evidence>
<name>A0A3E0EH30_9FLAO</name>
<protein>
    <submittedName>
        <fullName evidence="1">Uncharacterized protein</fullName>
    </submittedName>
</protein>
<dbReference type="Proteomes" id="UP000257136">
    <property type="component" value="Unassembled WGS sequence"/>
</dbReference>
<sequence length="163" mass="17377">MSNITENKLNAVIAAADITIINSSITAIGSKLPTASLTDDQRTSLKSIDVNNKVFVEDVLTEMGVSGSGIIPAFINKTFINNDLALFEQLDVLEAGVLNLTQKIADLKRIAGDEAYTGALAVYRIYDAANQAGVPGAKQAYEKLKMRFNSQTTGAGRKADPVL</sequence>
<reference evidence="1 2" key="1">
    <citation type="submission" date="2018-08" db="EMBL/GenBank/DDBJ databases">
        <title>Genomic Encyclopedia of Archaeal and Bacterial Type Strains, Phase II (KMG-II): from individual species to whole genera.</title>
        <authorList>
            <person name="Goeker M."/>
        </authorList>
    </citation>
    <scope>NUCLEOTIDE SEQUENCE [LARGE SCALE GENOMIC DNA]</scope>
    <source>
        <strain evidence="1 2">DSM 100880</strain>
    </source>
</reference>
<proteinExistence type="predicted"/>
<dbReference type="RefSeq" id="WP_115814245.1">
    <property type="nucleotide sequence ID" value="NZ_QUNI01000010.1"/>
</dbReference>
<comment type="caution">
    <text evidence="1">The sequence shown here is derived from an EMBL/GenBank/DDBJ whole genome shotgun (WGS) entry which is preliminary data.</text>
</comment>
<evidence type="ECO:0000313" key="2">
    <source>
        <dbReference type="Proteomes" id="UP000257136"/>
    </source>
</evidence>
<dbReference type="AlphaFoldDB" id="A0A3E0EH30"/>
<dbReference type="EMBL" id="QUNI01000010">
    <property type="protein sequence ID" value="REG96326.1"/>
    <property type="molecule type" value="Genomic_DNA"/>
</dbReference>